<protein>
    <submittedName>
        <fullName evidence="1">Uncharacterized protein</fullName>
    </submittedName>
</protein>
<reference evidence="1" key="1">
    <citation type="submission" date="2021-11" db="EMBL/GenBank/DDBJ databases">
        <title>Clostridia strains as spoilage organisms.</title>
        <authorList>
            <person name="Wambui J."/>
            <person name="Stevens M.J.A."/>
            <person name="Stephan R."/>
        </authorList>
    </citation>
    <scope>NUCLEOTIDE SEQUENCE</scope>
    <source>
        <strain evidence="1">CF009</strain>
    </source>
</reference>
<name>A0AA47EJI8_9CLOT</name>
<dbReference type="AlphaFoldDB" id="A0AA47EJI8"/>
<organism evidence="1 2">
    <name type="scientific">Clostridium estertheticum</name>
    <dbReference type="NCBI Taxonomy" id="238834"/>
    <lineage>
        <taxon>Bacteria</taxon>
        <taxon>Bacillati</taxon>
        <taxon>Bacillota</taxon>
        <taxon>Clostridia</taxon>
        <taxon>Eubacteriales</taxon>
        <taxon>Clostridiaceae</taxon>
        <taxon>Clostridium</taxon>
    </lineage>
</organism>
<evidence type="ECO:0000313" key="1">
    <source>
        <dbReference type="EMBL" id="WAG61245.1"/>
    </source>
</evidence>
<dbReference type="EMBL" id="CP086239">
    <property type="protein sequence ID" value="WAG61245.1"/>
    <property type="molecule type" value="Genomic_DNA"/>
</dbReference>
<sequence>MFKYNTTKEINKSESKSIYKDETIQIDKLKNTYMSNEIKVINKNDNKLLNKKINDITILNNKMVERVFSSISKNDAKGLYTNAPNINIEYLKNLSSQNVIELSKQNAKELKAIDLRQININHEKELKNKDDLGFYKTTELELAINSSSQLYKIKDVYLKDQDVNCLNIYDSKFMEPEITKQINIQSYYFYNNNNKRYINKVNDKYFDRINDKQMSKHNNRLMYRYNVNKLFKNDIDFLDRITRHDLYLNDSLKLIYRLERKDINKYDYINGLEKISLKHINKDESKKYFYRHVLRTTYKNTENYLNRVVIIPVYKNNQSYLDRENLINLYKETQNYLGREMITTIFKNNDFYLNAMSIIDVYKQIEKKLLDLNILDAYKDYDKYLMNTPKNIYKENINKFIEVTKRWWWLQPTSPTDGLVVPNKDYVKMKDIMENTDFEYLRYNSHPVEWGQNWGIDYNVPPIGVSVEIMIDLINIITMVWHKNVQGWMSCTGRESIQLLMEILYDWYTLDTSIPNTDYYRTYRWIRWEAEKVYFLNAQSGLRAIGILISNLIDYMKYHHFNLVPLWRNAKVMDIERNFNRMATDGDLMKITDKLKGKRNYMIETQNFEKKNILGR</sequence>
<proteinExistence type="predicted"/>
<evidence type="ECO:0000313" key="2">
    <source>
        <dbReference type="Proteomes" id="UP001164733"/>
    </source>
</evidence>
<dbReference type="Proteomes" id="UP001164733">
    <property type="component" value="Chromosome"/>
</dbReference>
<accession>A0AA47EJI8</accession>
<gene>
    <name evidence="1" type="ORF">LL038_03055</name>
</gene>